<organism evidence="2 3">
    <name type="scientific">Clavelina lepadiformis</name>
    <name type="common">Light-bulb sea squirt</name>
    <name type="synonym">Ascidia lepadiformis</name>
    <dbReference type="NCBI Taxonomy" id="159417"/>
    <lineage>
        <taxon>Eukaryota</taxon>
        <taxon>Metazoa</taxon>
        <taxon>Chordata</taxon>
        <taxon>Tunicata</taxon>
        <taxon>Ascidiacea</taxon>
        <taxon>Aplousobranchia</taxon>
        <taxon>Clavelinidae</taxon>
        <taxon>Clavelina</taxon>
    </lineage>
</organism>
<feature type="region of interest" description="Disordered" evidence="1">
    <location>
        <begin position="24"/>
        <end position="70"/>
    </location>
</feature>
<reference evidence="2 3" key="1">
    <citation type="submission" date="2024-02" db="EMBL/GenBank/DDBJ databases">
        <authorList>
            <person name="Daric V."/>
            <person name="Darras S."/>
        </authorList>
    </citation>
    <scope>NUCLEOTIDE SEQUENCE [LARGE SCALE GENOMIC DNA]</scope>
</reference>
<comment type="caution">
    <text evidence="2">The sequence shown here is derived from an EMBL/GenBank/DDBJ whole genome shotgun (WGS) entry which is preliminary data.</text>
</comment>
<evidence type="ECO:0000256" key="1">
    <source>
        <dbReference type="SAM" id="MobiDB-lite"/>
    </source>
</evidence>
<proteinExistence type="predicted"/>
<name>A0ABP0GZ00_CLALP</name>
<evidence type="ECO:0000313" key="2">
    <source>
        <dbReference type="EMBL" id="CAK8696792.1"/>
    </source>
</evidence>
<keyword evidence="3" id="KW-1185">Reference proteome</keyword>
<gene>
    <name evidence="2" type="ORF">CVLEPA_LOCUS30111</name>
</gene>
<dbReference type="EMBL" id="CAWYQH010000163">
    <property type="protein sequence ID" value="CAK8696792.1"/>
    <property type="molecule type" value="Genomic_DNA"/>
</dbReference>
<sequence>MMSQLRKCYMGARVKKTVREQLEELRTNDNPSEGGTESSGGKYLRVRKRKPDNNQGTCYVIEPFRQTRNE</sequence>
<accession>A0ABP0GZ00</accession>
<protein>
    <submittedName>
        <fullName evidence="2">Uncharacterized protein</fullName>
    </submittedName>
</protein>
<dbReference type="Proteomes" id="UP001642483">
    <property type="component" value="Unassembled WGS sequence"/>
</dbReference>
<evidence type="ECO:0000313" key="3">
    <source>
        <dbReference type="Proteomes" id="UP001642483"/>
    </source>
</evidence>